<feature type="transmembrane region" description="Helical" evidence="5">
    <location>
        <begin position="383"/>
        <end position="409"/>
    </location>
</feature>
<gene>
    <name evidence="7" type="ORF">M513_03588</name>
    <name evidence="8" type="ORF">M514_03588</name>
</gene>
<evidence type="ECO:0000313" key="9">
    <source>
        <dbReference type="Proteomes" id="UP000030764"/>
    </source>
</evidence>
<evidence type="ECO:0000256" key="1">
    <source>
        <dbReference type="ARBA" id="ARBA00004141"/>
    </source>
</evidence>
<comment type="subcellular location">
    <subcellularLocation>
        <location evidence="1">Membrane</location>
        <topology evidence="1">Multi-pass membrane protein</topology>
    </subcellularLocation>
</comment>
<name>A0A085ME90_9BILA</name>
<keyword evidence="2 5" id="KW-0812">Transmembrane</keyword>
<organism evidence="7 9">
    <name type="scientific">Trichuris suis</name>
    <name type="common">pig whipworm</name>
    <dbReference type="NCBI Taxonomy" id="68888"/>
    <lineage>
        <taxon>Eukaryota</taxon>
        <taxon>Metazoa</taxon>
        <taxon>Ecdysozoa</taxon>
        <taxon>Nematoda</taxon>
        <taxon>Enoplea</taxon>
        <taxon>Dorylaimia</taxon>
        <taxon>Trichinellida</taxon>
        <taxon>Trichuridae</taxon>
        <taxon>Trichuris</taxon>
    </lineage>
</organism>
<evidence type="ECO:0000256" key="5">
    <source>
        <dbReference type="SAM" id="Phobius"/>
    </source>
</evidence>
<evidence type="ECO:0000256" key="2">
    <source>
        <dbReference type="ARBA" id="ARBA00022692"/>
    </source>
</evidence>
<dbReference type="Pfam" id="PF01490">
    <property type="entry name" value="Aa_trans"/>
    <property type="match status" value="1"/>
</dbReference>
<dbReference type="Proteomes" id="UP000030764">
    <property type="component" value="Unassembled WGS sequence"/>
</dbReference>
<dbReference type="PANTHER" id="PTHR22950">
    <property type="entry name" value="AMINO ACID TRANSPORTER"/>
    <property type="match status" value="1"/>
</dbReference>
<feature type="transmembrane region" description="Helical" evidence="5">
    <location>
        <begin position="235"/>
        <end position="254"/>
    </location>
</feature>
<dbReference type="PANTHER" id="PTHR22950:SF343">
    <property type="entry name" value="AMINO ACID TRANSPORTER SKAT-1-RELATED"/>
    <property type="match status" value="1"/>
</dbReference>
<sequence length="451" mass="50104">MDSPESPSPVVEDDSEEFECEQKRLLDVQRQSRDPALLISSSRTLMNILKCMVGPGCFALPVSFQMAGLWVGLSMIFFVGFSSAYCMLMLVEAAQYLCRKSGRLELDYGHLAKKAFDYSTPAFQKHSKGALYVTNTLIAAFQLGVCSVQIVFLVTHLKEIVEFYVNMQPLSSFIYSTIVLLLILPVCLIRHLKSLTPLIAVANAFMLLTFFAIFQKIVLPPNHIASLPGYTNFNGFLLAAGSMLYAFEGQAVILPLENKMKHPEDLLGWNGVLSVSMTIVTAVYAATGFFGYATFGDEVKGSITLNMPQTWIYDAVKVMLMIAVFLGYPVQLYVVTAMLWPGIKRKVNVSNERNLLLLELTVRAVLVCTTYVLAIAIPNLEKIIPFVGVTAGMFLGFVFPPSISIIAYAEDVYRMSRPVKYWFFAKNIFFICLGIVGTVAGLYANLLNIFK</sequence>
<dbReference type="AlphaFoldDB" id="A0A085ME90"/>
<protein>
    <recommendedName>
        <fullName evidence="6">Amino acid transporter transmembrane domain-containing protein</fullName>
    </recommendedName>
</protein>
<evidence type="ECO:0000259" key="6">
    <source>
        <dbReference type="Pfam" id="PF01490"/>
    </source>
</evidence>
<proteinExistence type="predicted"/>
<dbReference type="GO" id="GO:0015179">
    <property type="term" value="F:L-amino acid transmembrane transporter activity"/>
    <property type="evidence" value="ECO:0007669"/>
    <property type="project" value="TreeGrafter"/>
</dbReference>
<reference evidence="7 9" key="1">
    <citation type="journal article" date="2014" name="Nat. Genet.">
        <title>Genome and transcriptome of the porcine whipworm Trichuris suis.</title>
        <authorList>
            <person name="Jex A.R."/>
            <person name="Nejsum P."/>
            <person name="Schwarz E.M."/>
            <person name="Hu L."/>
            <person name="Young N.D."/>
            <person name="Hall R.S."/>
            <person name="Korhonen P.K."/>
            <person name="Liao S."/>
            <person name="Thamsborg S."/>
            <person name="Xia J."/>
            <person name="Xu P."/>
            <person name="Wang S."/>
            <person name="Scheerlinck J.P."/>
            <person name="Hofmann A."/>
            <person name="Sternberg P.W."/>
            <person name="Wang J."/>
            <person name="Gasser R.B."/>
        </authorList>
    </citation>
    <scope>NUCLEOTIDE SEQUENCE [LARGE SCALE GENOMIC DNA]</scope>
    <source>
        <strain evidence="8">DCEP-RM93F</strain>
        <strain evidence="7">DCEP-RM93M</strain>
    </source>
</reference>
<feature type="transmembrane region" description="Helical" evidence="5">
    <location>
        <begin position="69"/>
        <end position="91"/>
    </location>
</feature>
<evidence type="ECO:0000313" key="7">
    <source>
        <dbReference type="EMBL" id="KFD55536.1"/>
    </source>
</evidence>
<feature type="transmembrane region" description="Helical" evidence="5">
    <location>
        <begin position="266"/>
        <end position="295"/>
    </location>
</feature>
<dbReference type="GO" id="GO:0005774">
    <property type="term" value="C:vacuolar membrane"/>
    <property type="evidence" value="ECO:0007669"/>
    <property type="project" value="TreeGrafter"/>
</dbReference>
<keyword evidence="4 5" id="KW-0472">Membrane</keyword>
<feature type="transmembrane region" description="Helical" evidence="5">
    <location>
        <begin position="421"/>
        <end position="444"/>
    </location>
</feature>
<feature type="domain" description="Amino acid transporter transmembrane" evidence="6">
    <location>
        <begin position="40"/>
        <end position="444"/>
    </location>
</feature>
<accession>A0A085ME90</accession>
<feature type="transmembrane region" description="Helical" evidence="5">
    <location>
        <begin position="172"/>
        <end position="189"/>
    </location>
</feature>
<keyword evidence="3 5" id="KW-1133">Transmembrane helix</keyword>
<dbReference type="InterPro" id="IPR013057">
    <property type="entry name" value="AA_transpt_TM"/>
</dbReference>
<evidence type="ECO:0000313" key="8">
    <source>
        <dbReference type="EMBL" id="KFD71338.1"/>
    </source>
</evidence>
<feature type="transmembrane region" description="Helical" evidence="5">
    <location>
        <begin position="315"/>
        <end position="343"/>
    </location>
</feature>
<dbReference type="EMBL" id="KL363199">
    <property type="protein sequence ID" value="KFD55536.1"/>
    <property type="molecule type" value="Genomic_DNA"/>
</dbReference>
<feature type="transmembrane region" description="Helical" evidence="5">
    <location>
        <begin position="196"/>
        <end position="215"/>
    </location>
</feature>
<keyword evidence="9" id="KW-1185">Reference proteome</keyword>
<evidence type="ECO:0000256" key="3">
    <source>
        <dbReference type="ARBA" id="ARBA00022989"/>
    </source>
</evidence>
<feature type="transmembrane region" description="Helical" evidence="5">
    <location>
        <begin position="130"/>
        <end position="152"/>
    </location>
</feature>
<dbReference type="Proteomes" id="UP000030758">
    <property type="component" value="Unassembled WGS sequence"/>
</dbReference>
<evidence type="ECO:0000256" key="4">
    <source>
        <dbReference type="ARBA" id="ARBA00023136"/>
    </source>
</evidence>
<feature type="transmembrane region" description="Helical" evidence="5">
    <location>
        <begin position="355"/>
        <end position="377"/>
    </location>
</feature>
<dbReference type="EMBL" id="KL367483">
    <property type="protein sequence ID" value="KFD71338.1"/>
    <property type="molecule type" value="Genomic_DNA"/>
</dbReference>